<accession>A0A4Y2X333</accession>
<comment type="caution">
    <text evidence="2">The sequence shown here is derived from an EMBL/GenBank/DDBJ whole genome shotgun (WGS) entry which is preliminary data.</text>
</comment>
<evidence type="ECO:0000256" key="1">
    <source>
        <dbReference type="SAM" id="Coils"/>
    </source>
</evidence>
<proteinExistence type="predicted"/>
<dbReference type="AlphaFoldDB" id="A0A4Y2X333"/>
<feature type="coiled-coil region" evidence="1">
    <location>
        <begin position="4"/>
        <end position="31"/>
    </location>
</feature>
<keyword evidence="3" id="KW-1185">Reference proteome</keyword>
<dbReference type="Proteomes" id="UP000499080">
    <property type="component" value="Unassembled WGS sequence"/>
</dbReference>
<name>A0A4Y2X333_ARAVE</name>
<evidence type="ECO:0000313" key="2">
    <source>
        <dbReference type="EMBL" id="GBO43536.1"/>
    </source>
</evidence>
<evidence type="ECO:0000313" key="3">
    <source>
        <dbReference type="Proteomes" id="UP000499080"/>
    </source>
</evidence>
<dbReference type="EMBL" id="BGPR01069996">
    <property type="protein sequence ID" value="GBO43536.1"/>
    <property type="molecule type" value="Genomic_DNA"/>
</dbReference>
<organism evidence="2 3">
    <name type="scientific">Araneus ventricosus</name>
    <name type="common">Orbweaver spider</name>
    <name type="synonym">Epeira ventricosa</name>
    <dbReference type="NCBI Taxonomy" id="182803"/>
    <lineage>
        <taxon>Eukaryota</taxon>
        <taxon>Metazoa</taxon>
        <taxon>Ecdysozoa</taxon>
        <taxon>Arthropoda</taxon>
        <taxon>Chelicerata</taxon>
        <taxon>Arachnida</taxon>
        <taxon>Araneae</taxon>
        <taxon>Araneomorphae</taxon>
        <taxon>Entelegynae</taxon>
        <taxon>Araneoidea</taxon>
        <taxon>Araneidae</taxon>
        <taxon>Araneus</taxon>
    </lineage>
</organism>
<sequence length="126" mass="14292">MAELQCLEKELKVQESLINEMQRIAVNLDEEFKNMDVSKTNLHNKKEPLLGLISPLDLCHRQGGAVTNEMNLSQDCFIISQNKIFVSNKSSIFLSTDLVQDLEKNSIKRVVREKLSLTIADTATEE</sequence>
<gene>
    <name evidence="2" type="ORF">AVEN_203843_1</name>
</gene>
<protein>
    <submittedName>
        <fullName evidence="2">Uncharacterized protein</fullName>
    </submittedName>
</protein>
<keyword evidence="1" id="KW-0175">Coiled coil</keyword>
<reference evidence="2 3" key="1">
    <citation type="journal article" date="2019" name="Sci. Rep.">
        <title>Orb-weaving spider Araneus ventricosus genome elucidates the spidroin gene catalogue.</title>
        <authorList>
            <person name="Kono N."/>
            <person name="Nakamura H."/>
            <person name="Ohtoshi R."/>
            <person name="Moran D.A.P."/>
            <person name="Shinohara A."/>
            <person name="Yoshida Y."/>
            <person name="Fujiwara M."/>
            <person name="Mori M."/>
            <person name="Tomita M."/>
            <person name="Arakawa K."/>
        </authorList>
    </citation>
    <scope>NUCLEOTIDE SEQUENCE [LARGE SCALE GENOMIC DNA]</scope>
</reference>